<dbReference type="GO" id="GO:0003676">
    <property type="term" value="F:nucleic acid binding"/>
    <property type="evidence" value="ECO:0007669"/>
    <property type="project" value="InterPro"/>
</dbReference>
<evidence type="ECO:0000313" key="7">
    <source>
        <dbReference type="Proteomes" id="UP000827986"/>
    </source>
</evidence>
<accession>A0A9D3XN29</accession>
<feature type="domain" description="Ribonuclease A-domain" evidence="5">
    <location>
        <begin position="27"/>
        <end position="136"/>
    </location>
</feature>
<dbReference type="PANTHER" id="PTHR11437:SF10">
    <property type="entry name" value="ANGIOGENIN-RELATED"/>
    <property type="match status" value="1"/>
</dbReference>
<keyword evidence="4" id="KW-1015">Disulfide bond</keyword>
<evidence type="ECO:0000256" key="1">
    <source>
        <dbReference type="ARBA" id="ARBA00004613"/>
    </source>
</evidence>
<comment type="similarity">
    <text evidence="2">Belongs to the pancreatic ribonuclease family.</text>
</comment>
<dbReference type="InterPro" id="IPR036816">
    <property type="entry name" value="RNaseA-like_dom_sf"/>
</dbReference>
<comment type="subcellular location">
    <subcellularLocation>
        <location evidence="1">Secreted</location>
    </subcellularLocation>
</comment>
<dbReference type="Pfam" id="PF00074">
    <property type="entry name" value="RnaseA"/>
    <property type="match status" value="1"/>
</dbReference>
<reference evidence="6" key="1">
    <citation type="submission" date="2021-09" db="EMBL/GenBank/DDBJ databases">
        <title>The genome of Mauremys mutica provides insights into the evolution of semi-aquatic lifestyle.</title>
        <authorList>
            <person name="Gong S."/>
            <person name="Gao Y."/>
        </authorList>
    </citation>
    <scope>NUCLEOTIDE SEQUENCE</scope>
    <source>
        <strain evidence="6">MM-2020</strain>
        <tissue evidence="6">Muscle</tissue>
    </source>
</reference>
<evidence type="ECO:0000256" key="2">
    <source>
        <dbReference type="ARBA" id="ARBA00005600"/>
    </source>
</evidence>
<dbReference type="Gene3D" id="3.10.130.10">
    <property type="entry name" value="Ribonuclease A-like domain"/>
    <property type="match status" value="1"/>
</dbReference>
<dbReference type="InterPro" id="IPR001427">
    <property type="entry name" value="RNaseA"/>
</dbReference>
<keyword evidence="3" id="KW-0964">Secreted</keyword>
<evidence type="ECO:0000256" key="3">
    <source>
        <dbReference type="ARBA" id="ARBA00022525"/>
    </source>
</evidence>
<sequence length="141" mass="16517">MLAWTAAQWVTGFNPVMDMALASWQSYFPPFKQFLWEHWDYPKTQFPNPNAYCDQMMWNLGLYGKPKHIFIHEPIQKIIDVCRGEGEHLGGGWYKSKQFFHITKCTFNCMLGHYTSLEMFVKIIVKCINGFPVAIQCRVCP</sequence>
<dbReference type="AlphaFoldDB" id="A0A9D3XN29"/>
<dbReference type="GO" id="GO:0004540">
    <property type="term" value="F:RNA nuclease activity"/>
    <property type="evidence" value="ECO:0007669"/>
    <property type="project" value="TreeGrafter"/>
</dbReference>
<comment type="caution">
    <text evidence="6">The sequence shown here is derived from an EMBL/GenBank/DDBJ whole genome shotgun (WGS) entry which is preliminary data.</text>
</comment>
<name>A0A9D3XN29_9SAUR</name>
<dbReference type="GO" id="GO:0005576">
    <property type="term" value="C:extracellular region"/>
    <property type="evidence" value="ECO:0007669"/>
    <property type="project" value="UniProtKB-SubCell"/>
</dbReference>
<dbReference type="EMBL" id="JAHDVG010000467">
    <property type="protein sequence ID" value="KAH1182273.1"/>
    <property type="molecule type" value="Genomic_DNA"/>
</dbReference>
<protein>
    <recommendedName>
        <fullName evidence="5">Ribonuclease A-domain domain-containing protein</fullName>
    </recommendedName>
</protein>
<dbReference type="PANTHER" id="PTHR11437">
    <property type="entry name" value="RIBONUCLEASE"/>
    <property type="match status" value="1"/>
</dbReference>
<organism evidence="6 7">
    <name type="scientific">Mauremys mutica</name>
    <name type="common">yellowpond turtle</name>
    <dbReference type="NCBI Taxonomy" id="74926"/>
    <lineage>
        <taxon>Eukaryota</taxon>
        <taxon>Metazoa</taxon>
        <taxon>Chordata</taxon>
        <taxon>Craniata</taxon>
        <taxon>Vertebrata</taxon>
        <taxon>Euteleostomi</taxon>
        <taxon>Archelosauria</taxon>
        <taxon>Testudinata</taxon>
        <taxon>Testudines</taxon>
        <taxon>Cryptodira</taxon>
        <taxon>Durocryptodira</taxon>
        <taxon>Testudinoidea</taxon>
        <taxon>Geoemydidae</taxon>
        <taxon>Geoemydinae</taxon>
        <taxon>Mauremys</taxon>
    </lineage>
</organism>
<dbReference type="SUPFAM" id="SSF54076">
    <property type="entry name" value="RNase A-like"/>
    <property type="match status" value="1"/>
</dbReference>
<dbReference type="Proteomes" id="UP000827986">
    <property type="component" value="Unassembled WGS sequence"/>
</dbReference>
<evidence type="ECO:0000256" key="4">
    <source>
        <dbReference type="ARBA" id="ARBA00023157"/>
    </source>
</evidence>
<evidence type="ECO:0000259" key="5">
    <source>
        <dbReference type="SMART" id="SM00092"/>
    </source>
</evidence>
<dbReference type="InterPro" id="IPR023412">
    <property type="entry name" value="RNaseA_domain"/>
</dbReference>
<proteinExistence type="inferred from homology"/>
<dbReference type="GO" id="GO:0050830">
    <property type="term" value="P:defense response to Gram-positive bacterium"/>
    <property type="evidence" value="ECO:0007669"/>
    <property type="project" value="TreeGrafter"/>
</dbReference>
<dbReference type="SMART" id="SM00092">
    <property type="entry name" value="RNAse_Pc"/>
    <property type="match status" value="1"/>
</dbReference>
<keyword evidence="7" id="KW-1185">Reference proteome</keyword>
<gene>
    <name evidence="6" type="ORF">KIL84_010027</name>
</gene>
<evidence type="ECO:0000313" key="6">
    <source>
        <dbReference type="EMBL" id="KAH1182273.1"/>
    </source>
</evidence>